<dbReference type="InterPro" id="IPR011096">
    <property type="entry name" value="FTP_domain"/>
</dbReference>
<keyword evidence="6" id="KW-0479">Metal-binding</keyword>
<gene>
    <name evidence="14" type="ORF">HK107_14910</name>
</gene>
<keyword evidence="7 12" id="KW-0732">Signal</keyword>
<dbReference type="Pfam" id="PF02128">
    <property type="entry name" value="Peptidase_M36"/>
    <property type="match status" value="1"/>
</dbReference>
<keyword evidence="15" id="KW-1185">Reference proteome</keyword>
<dbReference type="SUPFAM" id="SSF55486">
    <property type="entry name" value="Metalloproteases ('zincins'), catalytic domain"/>
    <property type="match status" value="1"/>
</dbReference>
<evidence type="ECO:0000256" key="8">
    <source>
        <dbReference type="ARBA" id="ARBA00022801"/>
    </source>
</evidence>
<dbReference type="InterPro" id="IPR027268">
    <property type="entry name" value="Peptidase_M4/M1_CTD_sf"/>
</dbReference>
<comment type="similarity">
    <text evidence="3">Belongs to the peptidase M36 family.</text>
</comment>
<dbReference type="GO" id="GO:0004222">
    <property type="term" value="F:metalloendopeptidase activity"/>
    <property type="evidence" value="ECO:0007669"/>
    <property type="project" value="InterPro"/>
</dbReference>
<evidence type="ECO:0000256" key="4">
    <source>
        <dbReference type="ARBA" id="ARBA00022525"/>
    </source>
</evidence>
<name>A0A7Y3RP71_9PROT</name>
<evidence type="ECO:0000313" key="14">
    <source>
        <dbReference type="EMBL" id="NNU17620.1"/>
    </source>
</evidence>
<evidence type="ECO:0000256" key="6">
    <source>
        <dbReference type="ARBA" id="ARBA00022723"/>
    </source>
</evidence>
<dbReference type="Gene3D" id="1.10.390.10">
    <property type="entry name" value="Neutral Protease Domain 2"/>
    <property type="match status" value="1"/>
</dbReference>
<accession>A0A7Y3RP71</accession>
<keyword evidence="10" id="KW-0482">Metalloprotease</keyword>
<dbReference type="AlphaFoldDB" id="A0A7Y3RP71"/>
<comment type="subcellular location">
    <subcellularLocation>
        <location evidence="2">Secreted</location>
    </subcellularLocation>
</comment>
<evidence type="ECO:0000256" key="2">
    <source>
        <dbReference type="ARBA" id="ARBA00004613"/>
    </source>
</evidence>
<keyword evidence="9" id="KW-0862">Zinc</keyword>
<dbReference type="GO" id="GO:0008270">
    <property type="term" value="F:zinc ion binding"/>
    <property type="evidence" value="ECO:0007669"/>
    <property type="project" value="InterPro"/>
</dbReference>
<dbReference type="RefSeq" id="WP_173201215.1">
    <property type="nucleotide sequence ID" value="NZ_JABFCX010000003.1"/>
</dbReference>
<comment type="cofactor">
    <cofactor evidence="1">
        <name>Zn(2+)</name>
        <dbReference type="ChEBI" id="CHEBI:29105"/>
    </cofactor>
</comment>
<evidence type="ECO:0000256" key="3">
    <source>
        <dbReference type="ARBA" id="ARBA00006006"/>
    </source>
</evidence>
<feature type="domain" description="FTP" evidence="13">
    <location>
        <begin position="81"/>
        <end position="118"/>
    </location>
</feature>
<dbReference type="PRINTS" id="PR00999">
    <property type="entry name" value="FUNGALYSIN"/>
</dbReference>
<evidence type="ECO:0000256" key="5">
    <source>
        <dbReference type="ARBA" id="ARBA00022670"/>
    </source>
</evidence>
<evidence type="ECO:0000259" key="13">
    <source>
        <dbReference type="Pfam" id="PF07504"/>
    </source>
</evidence>
<evidence type="ECO:0000256" key="12">
    <source>
        <dbReference type="SAM" id="SignalP"/>
    </source>
</evidence>
<evidence type="ECO:0000256" key="9">
    <source>
        <dbReference type="ARBA" id="ARBA00022833"/>
    </source>
</evidence>
<keyword evidence="8" id="KW-0378">Hydrolase</keyword>
<evidence type="ECO:0000256" key="11">
    <source>
        <dbReference type="ARBA" id="ARBA00023145"/>
    </source>
</evidence>
<evidence type="ECO:0000256" key="10">
    <source>
        <dbReference type="ARBA" id="ARBA00023049"/>
    </source>
</evidence>
<dbReference type="Gene3D" id="3.10.170.10">
    <property type="match status" value="1"/>
</dbReference>
<dbReference type="EMBL" id="JABFCX010000003">
    <property type="protein sequence ID" value="NNU17620.1"/>
    <property type="molecule type" value="Genomic_DNA"/>
</dbReference>
<proteinExistence type="inferred from homology"/>
<keyword evidence="5" id="KW-0645">Protease</keyword>
<dbReference type="PANTHER" id="PTHR33478">
    <property type="entry name" value="EXTRACELLULAR METALLOPROTEINASE MEP"/>
    <property type="match status" value="1"/>
</dbReference>
<dbReference type="GO" id="GO:0005615">
    <property type="term" value="C:extracellular space"/>
    <property type="evidence" value="ECO:0007669"/>
    <property type="project" value="InterPro"/>
</dbReference>
<reference evidence="14 15" key="1">
    <citation type="submission" date="2020-05" db="EMBL/GenBank/DDBJ databases">
        <title>Parvularcula mediterraneae sp. nov., isolated from polypropylene straw from shallow seawater of the seashore of Laganas in Zakynthos island, Greece.</title>
        <authorList>
            <person name="Szabo I."/>
            <person name="Al-Omari J."/>
            <person name="Rado J."/>
            <person name="Szerdahelyi G.S."/>
        </authorList>
    </citation>
    <scope>NUCLEOTIDE SEQUENCE [LARGE SCALE GENOMIC DNA]</scope>
    <source>
        <strain evidence="14 15">ZS-1/3</strain>
    </source>
</reference>
<keyword evidence="11" id="KW-0865">Zymogen</keyword>
<dbReference type="InterPro" id="IPR050371">
    <property type="entry name" value="Fungal_virulence_M36"/>
</dbReference>
<dbReference type="GO" id="GO:0006508">
    <property type="term" value="P:proteolysis"/>
    <property type="evidence" value="ECO:0007669"/>
    <property type="project" value="UniProtKB-KW"/>
</dbReference>
<evidence type="ECO:0000256" key="1">
    <source>
        <dbReference type="ARBA" id="ARBA00001947"/>
    </source>
</evidence>
<comment type="caution">
    <text evidence="14">The sequence shown here is derived from an EMBL/GenBank/DDBJ whole genome shotgun (WGS) entry which is preliminary data.</text>
</comment>
<evidence type="ECO:0000256" key="7">
    <source>
        <dbReference type="ARBA" id="ARBA00022729"/>
    </source>
</evidence>
<dbReference type="InterPro" id="IPR001842">
    <property type="entry name" value="Peptidase_M36"/>
</dbReference>
<evidence type="ECO:0000313" key="15">
    <source>
        <dbReference type="Proteomes" id="UP000536835"/>
    </source>
</evidence>
<feature type="chain" id="PRO_5031576727" description="FTP domain-containing protein" evidence="12">
    <location>
        <begin position="28"/>
        <end position="685"/>
    </location>
</feature>
<organism evidence="14 15">
    <name type="scientific">Parvularcula mediterranea</name>
    <dbReference type="NCBI Taxonomy" id="2732508"/>
    <lineage>
        <taxon>Bacteria</taxon>
        <taxon>Pseudomonadati</taxon>
        <taxon>Pseudomonadota</taxon>
        <taxon>Alphaproteobacteria</taxon>
        <taxon>Parvularculales</taxon>
        <taxon>Parvularculaceae</taxon>
        <taxon>Parvularcula</taxon>
    </lineage>
</organism>
<sequence length="685" mass="72307">MIGVKQWLGAGASALAIFAVSAGTASAQEDSLLVDTKVSTERGVRAQGADAPGRVKNYLRSQGLTDDAIGTLVEKRQWKGRNGRTHFEFAQQVNGRRVVGSVVKASADADGNLLTVSRRLANGRQIEGGNSLSAGEAIGIAAGLHHDGAPQLSGNGRKVGLTTSFDKGSFFHVDPTAEEVFVARKNGRMEPGYLVTTWSEADNLLVETVINGRGKVVSSEVRTAEDSYNVYEIHPDVSNQAVVQGPASTTASPNGWLGTGTQYATLISGNNVRAYLDTNNSNTPDSPSRVVSDGNFTTVAQLNQSPSTTINKEVAVQNLFYLNNVIHDALYGYGFTEATRNFQEDNFGRGGAGSDSVEAQAQDGGGVNNANFATPSDGSNPRMQMYLWNTTANGLDGDLDGDIVWHEYGHGLTWRMIGSMSGAFPGAIGEGMSDALAIIMTDDDRVGEYATTDTNRGIRRYRYEGYPLTFANFSGSSVHSDGEIYAATLWDLKKRYAGAGHNRDVLMGDIVDGMNFTAPGPDFLDMRNGILDSAPADRDCLVWESFAAFGMGNGASIQTKGRRQTINESFAVPSSCDGTPPPPPPPPPGDVELTALSGSSATSGKRRWRATANLTTSASGVTVAYSWNDGNSGTCTTDGSGSCSVQSASYRTNQRTSLTFTVDQIAGAAPAPASGVNLTVTMTAP</sequence>
<dbReference type="Proteomes" id="UP000536835">
    <property type="component" value="Unassembled WGS sequence"/>
</dbReference>
<dbReference type="Pfam" id="PF07504">
    <property type="entry name" value="FTP"/>
    <property type="match status" value="1"/>
</dbReference>
<dbReference type="PANTHER" id="PTHR33478:SF1">
    <property type="entry name" value="EXTRACELLULAR METALLOPROTEINASE MEP"/>
    <property type="match status" value="1"/>
</dbReference>
<feature type="signal peptide" evidence="12">
    <location>
        <begin position="1"/>
        <end position="27"/>
    </location>
</feature>
<protein>
    <recommendedName>
        <fullName evidence="13">FTP domain-containing protein</fullName>
    </recommendedName>
</protein>
<keyword evidence="4" id="KW-0964">Secreted</keyword>